<reference evidence="1 2" key="1">
    <citation type="submission" date="2019-12" db="EMBL/GenBank/DDBJ databases">
        <authorList>
            <person name="Lee S.D."/>
        </authorList>
    </citation>
    <scope>NUCLEOTIDE SEQUENCE [LARGE SCALE GENOMIC DNA]</scope>
    <source>
        <strain evidence="1 2">GH1-50</strain>
    </source>
</reference>
<dbReference type="InterPro" id="IPR052922">
    <property type="entry name" value="Cytidylate_Kinase-2"/>
</dbReference>
<dbReference type="Gene3D" id="3.40.50.300">
    <property type="entry name" value="P-loop containing nucleotide triphosphate hydrolases"/>
    <property type="match status" value="1"/>
</dbReference>
<name>A0A7C9IQC8_9RHOB</name>
<dbReference type="EMBL" id="WUPT01000001">
    <property type="protein sequence ID" value="MXQ06226.1"/>
    <property type="molecule type" value="Genomic_DNA"/>
</dbReference>
<dbReference type="PANTHER" id="PTHR37816:SF3">
    <property type="entry name" value="MODULATES DNA TOPOLOGY"/>
    <property type="match status" value="1"/>
</dbReference>
<dbReference type="SUPFAM" id="SSF52540">
    <property type="entry name" value="P-loop containing nucleoside triphosphate hydrolases"/>
    <property type="match status" value="1"/>
</dbReference>
<proteinExistence type="predicted"/>
<dbReference type="RefSeq" id="WP_160762184.1">
    <property type="nucleotide sequence ID" value="NZ_WUPT01000001.1"/>
</dbReference>
<dbReference type="InterPro" id="IPR027417">
    <property type="entry name" value="P-loop_NTPase"/>
</dbReference>
<comment type="caution">
    <text evidence="1">The sequence shown here is derived from an EMBL/GenBank/DDBJ whole genome shotgun (WGS) entry which is preliminary data.</text>
</comment>
<evidence type="ECO:0000313" key="1">
    <source>
        <dbReference type="EMBL" id="MXQ06226.1"/>
    </source>
</evidence>
<organism evidence="1 2">
    <name type="scientific">Kangsaoukella pontilimi</name>
    <dbReference type="NCBI Taxonomy" id="2691042"/>
    <lineage>
        <taxon>Bacteria</taxon>
        <taxon>Pseudomonadati</taxon>
        <taxon>Pseudomonadota</taxon>
        <taxon>Alphaproteobacteria</taxon>
        <taxon>Rhodobacterales</taxon>
        <taxon>Paracoccaceae</taxon>
        <taxon>Kangsaoukella</taxon>
    </lineage>
</organism>
<accession>A0A7C9IQC8</accession>
<dbReference type="Proteomes" id="UP000480350">
    <property type="component" value="Unassembled WGS sequence"/>
</dbReference>
<reference evidence="1 2" key="2">
    <citation type="submission" date="2020-03" db="EMBL/GenBank/DDBJ databases">
        <title>Kangsaoukella pontilimi gen. nov., sp. nov., a new member of the family Rhodobacteraceae isolated from a tidal mudflat.</title>
        <authorList>
            <person name="Kim I.S."/>
        </authorList>
    </citation>
    <scope>NUCLEOTIDE SEQUENCE [LARGE SCALE GENOMIC DNA]</scope>
    <source>
        <strain evidence="1 2">GH1-50</strain>
    </source>
</reference>
<protein>
    <submittedName>
        <fullName evidence="1">AAA family ATPase</fullName>
    </submittedName>
</protein>
<dbReference type="AlphaFoldDB" id="A0A7C9IQC8"/>
<gene>
    <name evidence="1" type="ORF">GQ651_00055</name>
</gene>
<evidence type="ECO:0000313" key="2">
    <source>
        <dbReference type="Proteomes" id="UP000480350"/>
    </source>
</evidence>
<sequence>MPRFISIDDATPILSGASRVSVVGISGAGKSTFSQELARQLDLKYVSLDRDMLWLPGWTMRDRAEQRALHDAFVAENRWVIDGTTIGLMRTRLPRSDLLIWLRVPRHRALWGVARRVAKGYGRVRPDMADGCPEQIPDFEFLRWIWTFERKQSPRLLAAIEQYCNDLPVLVLRSHREIEALLGKLRERGTYPAQKRKGAE</sequence>
<keyword evidence="2" id="KW-1185">Reference proteome</keyword>
<dbReference type="PANTHER" id="PTHR37816">
    <property type="entry name" value="YALI0E33011P"/>
    <property type="match status" value="1"/>
</dbReference>